<evidence type="ECO:0000313" key="2">
    <source>
        <dbReference type="Proteomes" id="UP000183685"/>
    </source>
</evidence>
<organism evidence="1 2">
    <name type="scientific">Kordiimonas lacus</name>
    <dbReference type="NCBI Taxonomy" id="637679"/>
    <lineage>
        <taxon>Bacteria</taxon>
        <taxon>Pseudomonadati</taxon>
        <taxon>Pseudomonadota</taxon>
        <taxon>Alphaproteobacteria</taxon>
        <taxon>Kordiimonadales</taxon>
        <taxon>Kordiimonadaceae</taxon>
        <taxon>Kordiimonas</taxon>
    </lineage>
</organism>
<sequence length="64" mass="7554">MRIFRATGKDFDAANANSFSEFYYSNCEGHLEFLADATALYNLYRAFPRVLAHLKIYREKEFYS</sequence>
<evidence type="ECO:0000313" key="1">
    <source>
        <dbReference type="EMBL" id="SDE27086.1"/>
    </source>
</evidence>
<keyword evidence="2" id="KW-1185">Reference proteome</keyword>
<dbReference type="EMBL" id="FNAK01000005">
    <property type="protein sequence ID" value="SDE27086.1"/>
    <property type="molecule type" value="Genomic_DNA"/>
</dbReference>
<reference evidence="1 2" key="1">
    <citation type="submission" date="2016-10" db="EMBL/GenBank/DDBJ databases">
        <authorList>
            <person name="de Groot N.N."/>
        </authorList>
    </citation>
    <scope>NUCLEOTIDE SEQUENCE [LARGE SCALE GENOMIC DNA]</scope>
    <source>
        <strain evidence="1 2">CGMCC 1.9109</strain>
    </source>
</reference>
<dbReference type="AlphaFoldDB" id="A0A1G7BKW0"/>
<protein>
    <submittedName>
        <fullName evidence="1">Uncharacterized protein</fullName>
    </submittedName>
</protein>
<name>A0A1G7BKW0_9PROT</name>
<accession>A0A1G7BKW0</accession>
<gene>
    <name evidence="1" type="ORF">SAMN04488071_2541</name>
</gene>
<dbReference type="Proteomes" id="UP000183685">
    <property type="component" value="Unassembled WGS sequence"/>
</dbReference>
<proteinExistence type="predicted"/>